<name>A0A444Y1M1_ARAHY</name>
<dbReference type="AlphaFoldDB" id="A0A444Y1M1"/>
<organism evidence="1 2">
    <name type="scientific">Arachis hypogaea</name>
    <name type="common">Peanut</name>
    <dbReference type="NCBI Taxonomy" id="3818"/>
    <lineage>
        <taxon>Eukaryota</taxon>
        <taxon>Viridiplantae</taxon>
        <taxon>Streptophyta</taxon>
        <taxon>Embryophyta</taxon>
        <taxon>Tracheophyta</taxon>
        <taxon>Spermatophyta</taxon>
        <taxon>Magnoliopsida</taxon>
        <taxon>eudicotyledons</taxon>
        <taxon>Gunneridae</taxon>
        <taxon>Pentapetalae</taxon>
        <taxon>rosids</taxon>
        <taxon>fabids</taxon>
        <taxon>Fabales</taxon>
        <taxon>Fabaceae</taxon>
        <taxon>Papilionoideae</taxon>
        <taxon>50 kb inversion clade</taxon>
        <taxon>dalbergioids sensu lato</taxon>
        <taxon>Dalbergieae</taxon>
        <taxon>Pterocarpus clade</taxon>
        <taxon>Arachis</taxon>
    </lineage>
</organism>
<proteinExistence type="predicted"/>
<gene>
    <name evidence="1" type="ORF">Ahy_B08g091220</name>
</gene>
<protein>
    <submittedName>
        <fullName evidence="1">Uncharacterized protein</fullName>
    </submittedName>
</protein>
<evidence type="ECO:0000313" key="1">
    <source>
        <dbReference type="EMBL" id="RYQ95835.1"/>
    </source>
</evidence>
<keyword evidence="2" id="KW-1185">Reference proteome</keyword>
<reference evidence="1 2" key="1">
    <citation type="submission" date="2019-01" db="EMBL/GenBank/DDBJ databases">
        <title>Sequencing of cultivated peanut Arachis hypogaea provides insights into genome evolution and oil improvement.</title>
        <authorList>
            <person name="Chen X."/>
        </authorList>
    </citation>
    <scope>NUCLEOTIDE SEQUENCE [LARGE SCALE GENOMIC DNA]</scope>
    <source>
        <strain evidence="2">cv. Fuhuasheng</strain>
        <tissue evidence="1">Leaves</tissue>
    </source>
</reference>
<dbReference type="Proteomes" id="UP000289738">
    <property type="component" value="Chromosome B08"/>
</dbReference>
<accession>A0A444Y1M1</accession>
<evidence type="ECO:0000313" key="2">
    <source>
        <dbReference type="Proteomes" id="UP000289738"/>
    </source>
</evidence>
<sequence length="67" mass="7957">MEAPKHVQLVVINSYIRFGSNILQETLWSNLLLHPIFFLLPLNKMRLHTMLTFPEHQPIDRLDNSQF</sequence>
<comment type="caution">
    <text evidence="1">The sequence shown here is derived from an EMBL/GenBank/DDBJ whole genome shotgun (WGS) entry which is preliminary data.</text>
</comment>
<dbReference type="EMBL" id="SDMP01000018">
    <property type="protein sequence ID" value="RYQ95835.1"/>
    <property type="molecule type" value="Genomic_DNA"/>
</dbReference>